<dbReference type="EMBL" id="LR798220">
    <property type="protein sequence ID" value="CAB5194737.1"/>
    <property type="molecule type" value="Genomic_DNA"/>
</dbReference>
<accession>A0A6J7WB08</accession>
<reference evidence="1" key="1">
    <citation type="submission" date="2020-05" db="EMBL/GenBank/DDBJ databases">
        <authorList>
            <person name="Chiriac C."/>
            <person name="Salcher M."/>
            <person name="Ghai R."/>
            <person name="Kavagutti S V."/>
        </authorList>
    </citation>
    <scope>NUCLEOTIDE SEQUENCE</scope>
</reference>
<organism evidence="1">
    <name type="scientific">uncultured Caudovirales phage</name>
    <dbReference type="NCBI Taxonomy" id="2100421"/>
    <lineage>
        <taxon>Viruses</taxon>
        <taxon>Duplodnaviria</taxon>
        <taxon>Heunggongvirae</taxon>
        <taxon>Uroviricota</taxon>
        <taxon>Caudoviricetes</taxon>
        <taxon>Peduoviridae</taxon>
        <taxon>Maltschvirus</taxon>
        <taxon>Maltschvirus maltsch</taxon>
    </lineage>
</organism>
<name>A0A6J7WB08_9CAUD</name>
<gene>
    <name evidence="1" type="ORF">UFOVP168_22</name>
</gene>
<proteinExistence type="predicted"/>
<sequence>MPRNSSGVYTLPSGNPVTAGTTIDATWANTTLSDLANEITNSLDRNGNGGMLAAFRFSDGALTAPGMSWLNETNSGFYRLGAGEQWAVIQGSGVFQMTINGVTVPTGKTLSVIGNATVGGTLTVTGGVVGNATNVTGTVAVANGGTGGTTAAAARTNLGATTVGSNVFTLTNPSAITFPRFNADNTVSALDAATFRTAIGAGTGGGSVTSVAMTVPAFLSITGSPITASGTLAVGLSGSALPIANGGTAASSAAGALTSLGAAANGANNDITALNNSSLTVVSTATINSSVIGYRDIPQNAQSGAYSFLAADAGKHIYSANTGAQTITVPTGTGLIVGTAIMVVNNGTTNITFTTTGCTVYKAGTSAAWASGGTLAPRGQCTWLKVATDTWFVSGAGLS</sequence>
<protein>
    <submittedName>
        <fullName evidence="1">Uncharacterized protein</fullName>
    </submittedName>
</protein>
<evidence type="ECO:0000313" key="1">
    <source>
        <dbReference type="EMBL" id="CAB5194737.1"/>
    </source>
</evidence>